<dbReference type="AlphaFoldDB" id="A0A552UZD8"/>
<accession>A0A552UZD8</accession>
<feature type="signal peptide" evidence="1">
    <location>
        <begin position="1"/>
        <end position="25"/>
    </location>
</feature>
<dbReference type="InterPro" id="IPR006530">
    <property type="entry name" value="YD"/>
</dbReference>
<evidence type="ECO:0000313" key="2">
    <source>
        <dbReference type="EMBL" id="TRW23603.1"/>
    </source>
</evidence>
<comment type="caution">
    <text evidence="2">The sequence shown here is derived from an EMBL/GenBank/DDBJ whole genome shotgun (WGS) entry which is preliminary data.</text>
</comment>
<evidence type="ECO:0008006" key="4">
    <source>
        <dbReference type="Google" id="ProtNLM"/>
    </source>
</evidence>
<name>A0A552UZD8_9FLAO</name>
<evidence type="ECO:0000313" key="3">
    <source>
        <dbReference type="Proteomes" id="UP000320643"/>
    </source>
</evidence>
<evidence type="ECO:0000256" key="1">
    <source>
        <dbReference type="SAM" id="SignalP"/>
    </source>
</evidence>
<gene>
    <name evidence="2" type="ORF">FMM05_13155</name>
</gene>
<sequence length="1141" mass="129501">MSFKYRLFQRLIAFVCLMPLHILYAQDEPVIKTELPQIAPPSPTVASFMKFEEVPVNNYTGIPDISVPLYKIQTRSKDIELNLALKYHPASIAAEEVASYVGLGWNLMGSGTISRTVRGLPDEWNDVNKRIGIYWGLSRDQAISYNSMLSYLANPATANQAIINEFIWDGFEKGKFDYQQDLYQFNFLGHTGRFYIKKTGTGVLEIVRLDNDDTVKITLDYNSSDYKVNSFTAYDDKGYRFTFDVKETTTENTFSDAINWDATLSGTFTRSYTYYSAYHLSKVEDNNDKSLLIYKYNESDEPMIEQQQDHSQTYTIMFDQNTSTVLAYLTACGSDVSALEPRQKSNTSSRSTQTKKLKRIVVEGKAIIDFTLVSGRADGNSNADSHRLKEIIIRKWNANYTIATEKIKKFELFHSYSEVLEKRMILDKVTESNFVDTKTMSHNLYYNTLERGLVNQTISKDYWGYFNLIPQGRSDLYKETSPSFCTTDVLQKIGLPTGGCVIFNFESNTYSYIGDEQLTNFDDNPYNWTNLANDHTFTTSSNNTSYVFTITDTQEAFINFSTNFRNYPGNPEWFLNIHKAPNLTASVGGFTTYNGDVSPCSKYILLQPGDYHVSFFSPDTGLFSVTNQQNVFGIQHRSKNITQHYLYGGGIRIKTIGYFDVDVDKKYYSGATYQNGVIPAKQKNYDYQFFDQAMRSSGSLTFHKPVYEFTRNVPAYVQCDTGNYVLDITYTSTTSHNNLLSQRTHGSDVGYKNVTVSETGNGYTQYVYTSPIDEPEAGYSMAYPFKPSKNSDYRRGLLKSDKLYNNANKLQTENTYNYSFDIGEEVTGLIMAEPQSCPFTRLFATYNHYKNNLDTCSPTGPESCTNCGIPTSFITYQPVIEAYGRSKLTDKSTKEYFYNGSLVQGTVEIKSFFTYNTVNKKIETKKVETYNDGSAIENVETKYYYFNNTAAATLRNNIAEIQKIESRKNGTLLSTQNISYATFTGNNTWLPYLIQSSKESQALETRVRFTSYDEHSNPIDAKLENGSPVSYIWGYNKTLLIAMVENASYSSIPANLITAAQNASDGTSETTLLTALNNLRAALPGAQVTAYTHRPLVGVSTISDPKGYKTSYSYDSFGRLKEIRDMDNNLVSEHKYKYRTE</sequence>
<keyword evidence="1" id="KW-0732">Signal</keyword>
<organism evidence="2 3">
    <name type="scientific">Flavobacterium zepuense</name>
    <dbReference type="NCBI Taxonomy" id="2593302"/>
    <lineage>
        <taxon>Bacteria</taxon>
        <taxon>Pseudomonadati</taxon>
        <taxon>Bacteroidota</taxon>
        <taxon>Flavobacteriia</taxon>
        <taxon>Flavobacteriales</taxon>
        <taxon>Flavobacteriaceae</taxon>
        <taxon>Flavobacterium</taxon>
    </lineage>
</organism>
<protein>
    <recommendedName>
        <fullName evidence="4">YD repeat-containing protein</fullName>
    </recommendedName>
</protein>
<feature type="chain" id="PRO_5022097576" description="YD repeat-containing protein" evidence="1">
    <location>
        <begin position="26"/>
        <end position="1141"/>
    </location>
</feature>
<dbReference type="Proteomes" id="UP000320643">
    <property type="component" value="Unassembled WGS sequence"/>
</dbReference>
<dbReference type="EMBL" id="VJVZ01000008">
    <property type="protein sequence ID" value="TRW23603.1"/>
    <property type="molecule type" value="Genomic_DNA"/>
</dbReference>
<dbReference type="NCBIfam" id="TIGR01643">
    <property type="entry name" value="YD_repeat_2x"/>
    <property type="match status" value="1"/>
</dbReference>
<keyword evidence="3" id="KW-1185">Reference proteome</keyword>
<reference evidence="2 3" key="1">
    <citation type="submission" date="2019-07" db="EMBL/GenBank/DDBJ databases">
        <title>Flavobacterium sp. nov., isolated from glacier ice.</title>
        <authorList>
            <person name="Liu Q."/>
            <person name="Xin Y.-H."/>
        </authorList>
    </citation>
    <scope>NUCLEOTIDE SEQUENCE [LARGE SCALE GENOMIC DNA]</scope>
    <source>
        <strain evidence="2 3">ZT4R6</strain>
    </source>
</reference>
<dbReference type="OrthoDB" id="9814627at2"/>
<proteinExistence type="predicted"/>